<accession>I2G6U1</accession>
<name>I2G6U1_USTHO</name>
<dbReference type="HOGENOM" id="CLU_2428714_0_0_1"/>
<protein>
    <submittedName>
        <fullName evidence="1">Uncharacterized protein</fullName>
    </submittedName>
</protein>
<organism evidence="1 2">
    <name type="scientific">Ustilago hordei</name>
    <name type="common">Barley covered smut fungus</name>
    <dbReference type="NCBI Taxonomy" id="120017"/>
    <lineage>
        <taxon>Eukaryota</taxon>
        <taxon>Fungi</taxon>
        <taxon>Dikarya</taxon>
        <taxon>Basidiomycota</taxon>
        <taxon>Ustilaginomycotina</taxon>
        <taxon>Ustilaginomycetes</taxon>
        <taxon>Ustilaginales</taxon>
        <taxon>Ustilaginaceae</taxon>
        <taxon>Ustilago</taxon>
    </lineage>
</organism>
<reference evidence="1 2" key="1">
    <citation type="journal article" date="2012" name="Plant Cell">
        <title>Genome comparison of barley and maize smut fungi reveals targeted loss of RNA silencing components and species-specific presence of transposable elements.</title>
        <authorList>
            <person name="Laurie J.D."/>
            <person name="Ali S."/>
            <person name="Linning R."/>
            <person name="Mannhaupt G."/>
            <person name="Wong P."/>
            <person name="Gueldener U."/>
            <person name="Muensterkoetter M."/>
            <person name="Moore R."/>
            <person name="Kahmann R."/>
            <person name="Bakkeren G."/>
            <person name="Schirawski J."/>
        </authorList>
    </citation>
    <scope>NUCLEOTIDE SEQUENCE [LARGE SCALE GENOMIC DNA]</scope>
    <source>
        <strain evidence="2">Uh4875-4</strain>
    </source>
</reference>
<evidence type="ECO:0000313" key="1">
    <source>
        <dbReference type="EMBL" id="CCF54884.1"/>
    </source>
</evidence>
<proteinExistence type="predicted"/>
<dbReference type="OrthoDB" id="10399701at2759"/>
<comment type="caution">
    <text evidence="1">The sequence shown here is derived from an EMBL/GenBank/DDBJ whole genome shotgun (WGS) entry which is preliminary data.</text>
</comment>
<dbReference type="AlphaFoldDB" id="I2G6U1"/>
<keyword evidence="2" id="KW-1185">Reference proteome</keyword>
<evidence type="ECO:0000313" key="2">
    <source>
        <dbReference type="Proteomes" id="UP000006174"/>
    </source>
</evidence>
<gene>
    <name evidence="1" type="ORF">UHOR_01343</name>
</gene>
<dbReference type="EMBL" id="CAGI01000196">
    <property type="protein sequence ID" value="CCF54884.1"/>
    <property type="molecule type" value="Genomic_DNA"/>
</dbReference>
<dbReference type="Proteomes" id="UP000006174">
    <property type="component" value="Unassembled WGS sequence"/>
</dbReference>
<sequence length="91" mass="10697">MPTPDWYYQKKTPTIRIYPMERTYSNPNPGYVWVEEGSKLHSLLLSWLDCSVSEQTFQGMVEGEDDAEALLLLRTERVEEGRERVEEGREE</sequence>